<evidence type="ECO:0000256" key="8">
    <source>
        <dbReference type="ARBA" id="ARBA00023239"/>
    </source>
</evidence>
<dbReference type="GO" id="GO:0006096">
    <property type="term" value="P:glycolytic process"/>
    <property type="evidence" value="ECO:0007669"/>
    <property type="project" value="UniProtKB-UniRule"/>
</dbReference>
<evidence type="ECO:0000256" key="5">
    <source>
        <dbReference type="ARBA" id="ARBA00022525"/>
    </source>
</evidence>
<dbReference type="GO" id="GO:0004634">
    <property type="term" value="F:phosphopyruvate hydratase activity"/>
    <property type="evidence" value="ECO:0007669"/>
    <property type="project" value="UniProtKB-UniRule"/>
</dbReference>
<dbReference type="InterPro" id="IPR000941">
    <property type="entry name" value="Enolase"/>
</dbReference>
<feature type="binding site" evidence="9 12">
    <location>
        <position position="290"/>
    </location>
    <ligand>
        <name>Mg(2+)</name>
        <dbReference type="ChEBI" id="CHEBI:18420"/>
    </ligand>
</feature>
<feature type="active site" description="Proton acceptor" evidence="9 10">
    <location>
        <position position="342"/>
    </location>
</feature>
<evidence type="ECO:0000256" key="11">
    <source>
        <dbReference type="PIRSR" id="PIRSR001400-2"/>
    </source>
</evidence>
<dbReference type="SUPFAM" id="SSF51604">
    <property type="entry name" value="Enolase C-terminal domain-like"/>
    <property type="match status" value="1"/>
</dbReference>
<dbReference type="InterPro" id="IPR020811">
    <property type="entry name" value="Enolase_N"/>
</dbReference>
<dbReference type="Gene3D" id="3.20.20.120">
    <property type="entry name" value="Enolase-like C-terminal domain"/>
    <property type="match status" value="1"/>
</dbReference>
<dbReference type="SMART" id="SM01193">
    <property type="entry name" value="Enolase_N"/>
    <property type="match status" value="1"/>
</dbReference>
<feature type="binding site" evidence="9">
    <location>
        <position position="393"/>
    </location>
    <ligand>
        <name>(2R)-2-phosphoglycerate</name>
        <dbReference type="ChEBI" id="CHEBI:58289"/>
    </ligand>
</feature>
<feature type="binding site" evidence="11">
    <location>
        <position position="317"/>
    </location>
    <ligand>
        <name>substrate</name>
    </ligand>
</feature>
<sequence>MPKITNVKAREILDSRGHPTIETVISLDSGHQGVASVPSGASSSKYEAVELRDQDPHRFRGLGVLKAIELINTELAPRLKGQDPTRQTRIDQQLIDWDASPNKAHYGANSLLSLSQACVQAAAGFYNLPVYQYLHQKYYTNSNLKKIPTPTFNIINGGAHGAGNLDFQEFHLIPSARFPYKKALQIGQEIYQNLKETLKYRRAITSVGDEGGFAPDLFTNMDALSAILEAIKPTGYELAKDVFLGLDAAADYFYNHGHYEIKDRAQPYAEAELIAYYNDLINEFHLFSLEDGLNQDAWSGWTKLTETLGGRCLIVGDDLLSTNKARVTQAIAKKTCNAILVKPNQIGTITETIEVINLCRAQNWKIIVSHRSGETNDSFIADFAVGVGADYTKFGAPARGERVAKYNRLLAIEADLKL</sequence>
<evidence type="ECO:0000313" key="15">
    <source>
        <dbReference type="EMBL" id="KKU87059.1"/>
    </source>
</evidence>
<comment type="similarity">
    <text evidence="2 9">Belongs to the enolase family.</text>
</comment>
<evidence type="ECO:0000256" key="1">
    <source>
        <dbReference type="ARBA" id="ARBA00005031"/>
    </source>
</evidence>
<dbReference type="PANTHER" id="PTHR11902">
    <property type="entry name" value="ENOLASE"/>
    <property type="match status" value="1"/>
</dbReference>
<feature type="binding site" evidence="11">
    <location>
        <position position="393"/>
    </location>
    <ligand>
        <name>substrate</name>
    </ligand>
</feature>
<keyword evidence="9" id="KW-0963">Cytoplasm</keyword>
<dbReference type="SMART" id="SM01192">
    <property type="entry name" value="Enolase_C"/>
    <property type="match status" value="1"/>
</dbReference>
<comment type="cofactor">
    <cofactor evidence="9">
        <name>Mg(2+)</name>
        <dbReference type="ChEBI" id="CHEBI:18420"/>
    </cofactor>
    <text evidence="9">Binds a second Mg(2+) ion via substrate during catalysis.</text>
</comment>
<evidence type="ECO:0000256" key="12">
    <source>
        <dbReference type="PIRSR" id="PIRSR001400-3"/>
    </source>
</evidence>
<dbReference type="SFLD" id="SFLDG00178">
    <property type="entry name" value="enolase"/>
    <property type="match status" value="1"/>
</dbReference>
<comment type="function">
    <text evidence="9">Catalyzes the reversible conversion of 2-phosphoglycerate (2-PG) into phosphoenolpyruvate (PEP). It is essential for the degradation of carbohydrates via glycolysis.</text>
</comment>
<keyword evidence="7 9" id="KW-0324">Glycolysis</keyword>
<dbReference type="UniPathway" id="UPA00109">
    <property type="reaction ID" value="UER00187"/>
</dbReference>
<evidence type="ECO:0000256" key="9">
    <source>
        <dbReference type="HAMAP-Rule" id="MF_00318"/>
    </source>
</evidence>
<comment type="cofactor">
    <cofactor evidence="12">
        <name>Mg(2+)</name>
        <dbReference type="ChEBI" id="CHEBI:18420"/>
    </cofactor>
    <text evidence="12">Mg(2+) is required for catalysis and for stabilizing the dimer.</text>
</comment>
<feature type="binding site" evidence="11">
    <location>
        <position position="160"/>
    </location>
    <ligand>
        <name>substrate</name>
    </ligand>
</feature>
<comment type="caution">
    <text evidence="15">The sequence shown here is derived from an EMBL/GenBank/DDBJ whole genome shotgun (WGS) entry which is preliminary data.</text>
</comment>
<dbReference type="PANTHER" id="PTHR11902:SF1">
    <property type="entry name" value="ENOLASE"/>
    <property type="match status" value="1"/>
</dbReference>
<keyword evidence="9 12" id="KW-0479">Metal-binding</keyword>
<evidence type="ECO:0000259" key="14">
    <source>
        <dbReference type="SMART" id="SM01193"/>
    </source>
</evidence>
<gene>
    <name evidence="9" type="primary">eno</name>
    <name evidence="15" type="ORF">UY17_C0031G0002</name>
</gene>
<evidence type="ECO:0000256" key="3">
    <source>
        <dbReference type="ARBA" id="ARBA00012058"/>
    </source>
</evidence>
<dbReference type="PROSITE" id="PS00164">
    <property type="entry name" value="ENOLASE"/>
    <property type="match status" value="1"/>
</dbReference>
<feature type="binding site" evidence="9">
    <location>
        <position position="372"/>
    </location>
    <ligand>
        <name>(2R)-2-phosphoglycerate</name>
        <dbReference type="ChEBI" id="CHEBI:58289"/>
    </ligand>
</feature>
<reference evidence="15 16" key="1">
    <citation type="journal article" date="2015" name="Nature">
        <title>rRNA introns, odd ribosomes, and small enigmatic genomes across a large radiation of phyla.</title>
        <authorList>
            <person name="Brown C.T."/>
            <person name="Hug L.A."/>
            <person name="Thomas B.C."/>
            <person name="Sharon I."/>
            <person name="Castelle C.J."/>
            <person name="Singh A."/>
            <person name="Wilkins M.J."/>
            <person name="Williams K.H."/>
            <person name="Banfield J.F."/>
        </authorList>
    </citation>
    <scope>NUCLEOTIDE SEQUENCE [LARGE SCALE GENOMIC DNA]</scope>
</reference>
<feature type="binding site" evidence="9">
    <location>
        <position position="168"/>
    </location>
    <ligand>
        <name>(2R)-2-phosphoglycerate</name>
        <dbReference type="ChEBI" id="CHEBI:58289"/>
    </ligand>
</feature>
<name>A0A0G1TZ30_9BACT</name>
<evidence type="ECO:0000256" key="2">
    <source>
        <dbReference type="ARBA" id="ARBA00009604"/>
    </source>
</evidence>
<comment type="subcellular location">
    <subcellularLocation>
        <location evidence="9">Cytoplasm</location>
    </subcellularLocation>
    <subcellularLocation>
        <location evidence="9">Secreted</location>
    </subcellularLocation>
    <subcellularLocation>
        <location evidence="9">Cell surface</location>
    </subcellularLocation>
    <text evidence="9">Fractions of enolase are present in both the cytoplasm and on the cell surface.</text>
</comment>
<proteinExistence type="inferred from homology"/>
<dbReference type="Gene3D" id="3.30.390.10">
    <property type="entry name" value="Enolase-like, N-terminal domain"/>
    <property type="match status" value="1"/>
</dbReference>
<dbReference type="GO" id="GO:0009986">
    <property type="term" value="C:cell surface"/>
    <property type="evidence" value="ECO:0007669"/>
    <property type="project" value="UniProtKB-SubCell"/>
</dbReference>
<feature type="binding site" evidence="11">
    <location>
        <begin position="369"/>
        <end position="372"/>
    </location>
    <ligand>
        <name>substrate</name>
    </ligand>
</feature>
<dbReference type="GO" id="GO:0005576">
    <property type="term" value="C:extracellular region"/>
    <property type="evidence" value="ECO:0007669"/>
    <property type="project" value="UniProtKB-SubCell"/>
</dbReference>
<organism evidence="15 16">
    <name type="scientific">Candidatus Beckwithbacteria bacterium GW2011_GWC2_47_9</name>
    <dbReference type="NCBI Taxonomy" id="1618373"/>
    <lineage>
        <taxon>Bacteria</taxon>
        <taxon>Candidatus Beckwithiibacteriota</taxon>
    </lineage>
</organism>
<dbReference type="InterPro" id="IPR020810">
    <property type="entry name" value="Enolase_C"/>
</dbReference>
<dbReference type="Pfam" id="PF03952">
    <property type="entry name" value="Enolase_N"/>
    <property type="match status" value="1"/>
</dbReference>
<dbReference type="CDD" id="cd03313">
    <property type="entry name" value="enolase"/>
    <property type="match status" value="1"/>
</dbReference>
<feature type="domain" description="Enolase N-terminal" evidence="14">
    <location>
        <begin position="4"/>
        <end position="134"/>
    </location>
</feature>
<dbReference type="AlphaFoldDB" id="A0A0G1TZ30"/>
<evidence type="ECO:0000256" key="4">
    <source>
        <dbReference type="ARBA" id="ARBA00017068"/>
    </source>
</evidence>
<dbReference type="Proteomes" id="UP000034772">
    <property type="component" value="Unassembled WGS sequence"/>
</dbReference>
<feature type="binding site" evidence="9">
    <location>
        <position position="371"/>
    </location>
    <ligand>
        <name>(2R)-2-phosphoglycerate</name>
        <dbReference type="ChEBI" id="CHEBI:58289"/>
    </ligand>
</feature>
<evidence type="ECO:0000313" key="16">
    <source>
        <dbReference type="Proteomes" id="UP000034772"/>
    </source>
</evidence>
<evidence type="ECO:0000256" key="6">
    <source>
        <dbReference type="ARBA" id="ARBA00022842"/>
    </source>
</evidence>
<dbReference type="InterPro" id="IPR020809">
    <property type="entry name" value="Enolase_CS"/>
</dbReference>
<feature type="active site" description="Proton donor" evidence="9 10">
    <location>
        <position position="210"/>
    </location>
</feature>
<keyword evidence="8 9" id="KW-0456">Lyase</keyword>
<dbReference type="InterPro" id="IPR036849">
    <property type="entry name" value="Enolase-like_C_sf"/>
</dbReference>
<feature type="binding site" evidence="11">
    <location>
        <position position="290"/>
    </location>
    <ligand>
        <name>substrate</name>
    </ligand>
</feature>
<dbReference type="NCBIfam" id="TIGR01060">
    <property type="entry name" value="eno"/>
    <property type="match status" value="1"/>
</dbReference>
<feature type="binding site" evidence="11">
    <location>
        <position position="169"/>
    </location>
    <ligand>
        <name>substrate</name>
    </ligand>
</feature>
<feature type="domain" description="Enolase C-terminal TIM barrel" evidence="13">
    <location>
        <begin position="144"/>
        <end position="418"/>
    </location>
</feature>
<keyword evidence="6 9" id="KW-0460">Magnesium</keyword>
<dbReference type="PRINTS" id="PR00148">
    <property type="entry name" value="ENOLASE"/>
</dbReference>
<dbReference type="InterPro" id="IPR029017">
    <property type="entry name" value="Enolase-like_N"/>
</dbReference>
<comment type="catalytic activity">
    <reaction evidence="9">
        <text>(2R)-2-phosphoglycerate = phosphoenolpyruvate + H2O</text>
        <dbReference type="Rhea" id="RHEA:10164"/>
        <dbReference type="ChEBI" id="CHEBI:15377"/>
        <dbReference type="ChEBI" id="CHEBI:58289"/>
        <dbReference type="ChEBI" id="CHEBI:58702"/>
        <dbReference type="EC" id="4.2.1.11"/>
    </reaction>
</comment>
<accession>A0A0G1TZ30</accession>
<protein>
    <recommendedName>
        <fullName evidence="4 9">Enolase</fullName>
        <ecNumber evidence="3 9">4.2.1.11</ecNumber>
    </recommendedName>
    <alternativeName>
        <fullName evidence="9">2-phospho-D-glycerate hydro-lyase</fullName>
    </alternativeName>
    <alternativeName>
        <fullName evidence="9">2-phosphoglycerate dehydratase</fullName>
    </alternativeName>
</protein>
<keyword evidence="5 9" id="KW-0964">Secreted</keyword>
<dbReference type="PATRIC" id="fig|1618373.3.peg.310"/>
<dbReference type="EMBL" id="LCOZ01000031">
    <property type="protein sequence ID" value="KKU87059.1"/>
    <property type="molecule type" value="Genomic_DNA"/>
</dbReference>
<dbReference type="EC" id="4.2.1.11" evidence="3 9"/>
<feature type="binding site" evidence="9 12">
    <location>
        <position position="317"/>
    </location>
    <ligand>
        <name>Mg(2+)</name>
        <dbReference type="ChEBI" id="CHEBI:18420"/>
    </ligand>
</feature>
<dbReference type="GO" id="GO:0000287">
    <property type="term" value="F:magnesium ion binding"/>
    <property type="evidence" value="ECO:0007669"/>
    <property type="project" value="UniProtKB-UniRule"/>
</dbReference>
<dbReference type="HAMAP" id="MF_00318">
    <property type="entry name" value="Enolase"/>
    <property type="match status" value="1"/>
</dbReference>
<evidence type="ECO:0000259" key="13">
    <source>
        <dbReference type="SMART" id="SM01192"/>
    </source>
</evidence>
<evidence type="ECO:0000256" key="7">
    <source>
        <dbReference type="ARBA" id="ARBA00023152"/>
    </source>
</evidence>
<evidence type="ECO:0000256" key="10">
    <source>
        <dbReference type="PIRSR" id="PIRSR001400-1"/>
    </source>
</evidence>
<dbReference type="SFLD" id="SFLDF00002">
    <property type="entry name" value="enolase"/>
    <property type="match status" value="1"/>
</dbReference>
<dbReference type="SFLD" id="SFLDS00001">
    <property type="entry name" value="Enolase"/>
    <property type="match status" value="1"/>
</dbReference>
<dbReference type="Pfam" id="PF00113">
    <property type="entry name" value="Enolase_C"/>
    <property type="match status" value="1"/>
</dbReference>
<feature type="binding site" evidence="9 12">
    <location>
        <position position="247"/>
    </location>
    <ligand>
        <name>Mg(2+)</name>
        <dbReference type="ChEBI" id="CHEBI:18420"/>
    </ligand>
</feature>
<comment type="pathway">
    <text evidence="1 9">Carbohydrate degradation; glycolysis; pyruvate from D-glyceraldehyde 3-phosphate: step 4/5.</text>
</comment>
<dbReference type="PIRSF" id="PIRSF001400">
    <property type="entry name" value="Enolase"/>
    <property type="match status" value="1"/>
</dbReference>
<dbReference type="SUPFAM" id="SSF54826">
    <property type="entry name" value="Enolase N-terminal domain-like"/>
    <property type="match status" value="1"/>
</dbReference>
<dbReference type="GO" id="GO:0000015">
    <property type="term" value="C:phosphopyruvate hydratase complex"/>
    <property type="evidence" value="ECO:0007669"/>
    <property type="project" value="InterPro"/>
</dbReference>
<feature type="binding site" evidence="9">
    <location>
        <position position="342"/>
    </location>
    <ligand>
        <name>(2R)-2-phosphoglycerate</name>
        <dbReference type="ChEBI" id="CHEBI:58289"/>
    </ligand>
</feature>